<reference evidence="1" key="1">
    <citation type="submission" date="2017-08" db="EMBL/GenBank/DDBJ databases">
        <authorList>
            <person name="Imhoff J.F."/>
            <person name="Rahn T."/>
            <person name="Kuenzel S."/>
            <person name="Neulinger S.C."/>
        </authorList>
    </citation>
    <scope>NUCLEOTIDE SEQUENCE</scope>
    <source>
        <strain evidence="1">DSM 9154</strain>
    </source>
</reference>
<protein>
    <submittedName>
        <fullName evidence="1">DUF2219 domain-containing protein</fullName>
    </submittedName>
</protein>
<dbReference type="Gene3D" id="2.40.128.140">
    <property type="entry name" value="Outer membrane protein"/>
    <property type="match status" value="1"/>
</dbReference>
<dbReference type="InterPro" id="IPR037107">
    <property type="entry name" value="Put_OMP_sf"/>
</dbReference>
<proteinExistence type="predicted"/>
<organism evidence="1 2">
    <name type="scientific">Rhodovibrio salinarum</name>
    <dbReference type="NCBI Taxonomy" id="1087"/>
    <lineage>
        <taxon>Bacteria</taxon>
        <taxon>Pseudomonadati</taxon>
        <taxon>Pseudomonadota</taxon>
        <taxon>Alphaproteobacteria</taxon>
        <taxon>Rhodospirillales</taxon>
        <taxon>Rhodovibrionaceae</taxon>
        <taxon>Rhodovibrio</taxon>
    </lineage>
</organism>
<dbReference type="Proteomes" id="UP000778970">
    <property type="component" value="Unassembled WGS sequence"/>
</dbReference>
<dbReference type="AlphaFoldDB" id="A0A934UZ47"/>
<reference evidence="1" key="2">
    <citation type="journal article" date="2020" name="Microorganisms">
        <title>Osmotic Adaptation and Compatible Solute Biosynthesis of Phototrophic Bacteria as Revealed from Genome Analyses.</title>
        <authorList>
            <person name="Imhoff J.F."/>
            <person name="Rahn T."/>
            <person name="Kunzel S."/>
            <person name="Keller A."/>
            <person name="Neulinger S.C."/>
        </authorList>
    </citation>
    <scope>NUCLEOTIDE SEQUENCE</scope>
    <source>
        <strain evidence="1">DSM 9154</strain>
    </source>
</reference>
<keyword evidence="2" id="KW-1185">Reference proteome</keyword>
<sequence>MLDSLRAAASTAVLPRAYFRYAASRPAALLLAGGLALAVAAPAAAQQESDGQERSASDQQEQAGVELYDAPQPSGSEDGTWTLNWENDIFGGTDRNYTNGNRLSYVSPEAGMGGLHGPIARALLFADDADRVRWGLAIGQSMYTPRNTEARRPLPDQHPYAGWAYGEYSVYAQDDDSLRMIGLQAGMVGPSARGEWVQNNVHRAIGTDESNGWDNQLEDEPAFVLMYERKERALIAGEYLGLQLDVVPHVGVALGTLRTQASAGATLRFGDDLKRDFGPPRIRPAMGGSGYFEATPSFNWYLFVGAEGRAVARNLFLDGNTWKDSASVERKPFVAELQYGLVMQYDNLQLAWTFVTRSRQFDEQERPQQFGAVSLSVKF</sequence>
<evidence type="ECO:0000313" key="1">
    <source>
        <dbReference type="EMBL" id="MBK1696762.1"/>
    </source>
</evidence>
<dbReference type="RefSeq" id="WP_051431677.1">
    <property type="nucleotide sequence ID" value="NZ_NRRE01000020.1"/>
</dbReference>
<gene>
    <name evidence="1" type="ORF">CKO21_05835</name>
</gene>
<name>A0A934UZ47_9PROT</name>
<comment type="caution">
    <text evidence="1">The sequence shown here is derived from an EMBL/GenBank/DDBJ whole genome shotgun (WGS) entry which is preliminary data.</text>
</comment>
<dbReference type="EMBL" id="NRRE01000020">
    <property type="protein sequence ID" value="MBK1696762.1"/>
    <property type="molecule type" value="Genomic_DNA"/>
</dbReference>
<dbReference type="Pfam" id="PF09982">
    <property type="entry name" value="LpxR"/>
    <property type="match status" value="1"/>
</dbReference>
<evidence type="ECO:0000313" key="2">
    <source>
        <dbReference type="Proteomes" id="UP000778970"/>
    </source>
</evidence>
<dbReference type="InterPro" id="IPR018707">
    <property type="entry name" value="LpxR"/>
</dbReference>
<accession>A0A934UZ47</accession>